<dbReference type="PROSITE" id="PS00108">
    <property type="entry name" value="PROTEIN_KINASE_ST"/>
    <property type="match status" value="1"/>
</dbReference>
<keyword evidence="1 7" id="KW-0723">Serine/threonine-protein kinase</keyword>
<feature type="non-terminal residue" evidence="9">
    <location>
        <position position="230"/>
    </location>
</feature>
<dbReference type="PROSITE" id="PS00107">
    <property type="entry name" value="PROTEIN_KINASE_ATP"/>
    <property type="match status" value="1"/>
</dbReference>
<dbReference type="InterPro" id="IPR000719">
    <property type="entry name" value="Prot_kinase_dom"/>
</dbReference>
<dbReference type="AlphaFoldDB" id="A0A1B6FE30"/>
<name>A0A1B6FE30_9HEMI</name>
<evidence type="ECO:0000256" key="7">
    <source>
        <dbReference type="RuleBase" id="RU000304"/>
    </source>
</evidence>
<dbReference type="FunFam" id="3.30.200.20:FF:000042">
    <property type="entry name" value="Aurora kinase A"/>
    <property type="match status" value="1"/>
</dbReference>
<dbReference type="InterPro" id="IPR011009">
    <property type="entry name" value="Kinase-like_dom_sf"/>
</dbReference>
<evidence type="ECO:0000313" key="9">
    <source>
        <dbReference type="EMBL" id="JAS48447.1"/>
    </source>
</evidence>
<evidence type="ECO:0000256" key="2">
    <source>
        <dbReference type="ARBA" id="ARBA00022679"/>
    </source>
</evidence>
<dbReference type="PANTHER" id="PTHR44167">
    <property type="entry name" value="OVARIAN-SPECIFIC SERINE/THREONINE-PROTEIN KINASE LOK-RELATED"/>
    <property type="match status" value="1"/>
</dbReference>
<gene>
    <name evidence="9" type="ORF">g.3348</name>
</gene>
<keyword evidence="3 6" id="KW-0547">Nucleotide-binding</keyword>
<keyword evidence="5 6" id="KW-0067">ATP-binding</keyword>
<dbReference type="EMBL" id="GECZ01021322">
    <property type="protein sequence ID" value="JAS48447.1"/>
    <property type="molecule type" value="Transcribed_RNA"/>
</dbReference>
<sequence>KDEISLANLHNKVYVFIDTSFNKHWIPPEMKEIYSVIGPLGSGAYGEVKLAQNKVNEKYVAIKKIQKREGKEGKTYNEVRILQNLKHPCVVTMEDVFDTSDSLYIVMEYVSGGELAKRIKEVTRLSDGEAKCIFYQLVLALQYLHLKRVAHRDLKPENVLLMSKSQNCNERLVKVSDFGLSKLIDTNTDLKTMCGTPVYTAPEILMTQGTGFYTHQVDVWSLGVMLFLCL</sequence>
<feature type="binding site" evidence="6">
    <location>
        <position position="64"/>
    </location>
    <ligand>
        <name>ATP</name>
        <dbReference type="ChEBI" id="CHEBI:30616"/>
    </ligand>
</feature>
<dbReference type="GO" id="GO:0005524">
    <property type="term" value="F:ATP binding"/>
    <property type="evidence" value="ECO:0007669"/>
    <property type="project" value="UniProtKB-UniRule"/>
</dbReference>
<dbReference type="GO" id="GO:0004674">
    <property type="term" value="F:protein serine/threonine kinase activity"/>
    <property type="evidence" value="ECO:0007669"/>
    <property type="project" value="UniProtKB-KW"/>
</dbReference>
<dbReference type="GO" id="GO:0005737">
    <property type="term" value="C:cytoplasm"/>
    <property type="evidence" value="ECO:0007669"/>
    <property type="project" value="TreeGrafter"/>
</dbReference>
<evidence type="ECO:0000256" key="5">
    <source>
        <dbReference type="ARBA" id="ARBA00022840"/>
    </source>
</evidence>
<dbReference type="InterPro" id="IPR008271">
    <property type="entry name" value="Ser/Thr_kinase_AS"/>
</dbReference>
<comment type="similarity">
    <text evidence="7">Belongs to the protein kinase superfamily.</text>
</comment>
<dbReference type="GO" id="GO:0005634">
    <property type="term" value="C:nucleus"/>
    <property type="evidence" value="ECO:0007669"/>
    <property type="project" value="TreeGrafter"/>
</dbReference>
<dbReference type="Gene3D" id="1.10.510.10">
    <property type="entry name" value="Transferase(Phosphotransferase) domain 1"/>
    <property type="match status" value="1"/>
</dbReference>
<dbReference type="SMART" id="SM00220">
    <property type="entry name" value="S_TKc"/>
    <property type="match status" value="1"/>
</dbReference>
<keyword evidence="4" id="KW-0418">Kinase</keyword>
<evidence type="ECO:0000256" key="4">
    <source>
        <dbReference type="ARBA" id="ARBA00022777"/>
    </source>
</evidence>
<feature type="domain" description="Protein kinase" evidence="8">
    <location>
        <begin position="34"/>
        <end position="230"/>
    </location>
</feature>
<feature type="non-terminal residue" evidence="9">
    <location>
        <position position="1"/>
    </location>
</feature>
<dbReference type="InterPro" id="IPR017441">
    <property type="entry name" value="Protein_kinase_ATP_BS"/>
</dbReference>
<evidence type="ECO:0000259" key="8">
    <source>
        <dbReference type="PROSITE" id="PS50011"/>
    </source>
</evidence>
<reference evidence="9" key="1">
    <citation type="submission" date="2015-11" db="EMBL/GenBank/DDBJ databases">
        <title>De novo transcriptome assembly of four potential Pierce s Disease insect vectors from Arizona vineyards.</title>
        <authorList>
            <person name="Tassone E.E."/>
        </authorList>
    </citation>
    <scope>NUCLEOTIDE SEQUENCE</scope>
</reference>
<organism evidence="9">
    <name type="scientific">Cuerna arida</name>
    <dbReference type="NCBI Taxonomy" id="1464854"/>
    <lineage>
        <taxon>Eukaryota</taxon>
        <taxon>Metazoa</taxon>
        <taxon>Ecdysozoa</taxon>
        <taxon>Arthropoda</taxon>
        <taxon>Hexapoda</taxon>
        <taxon>Insecta</taxon>
        <taxon>Pterygota</taxon>
        <taxon>Neoptera</taxon>
        <taxon>Paraneoptera</taxon>
        <taxon>Hemiptera</taxon>
        <taxon>Auchenorrhyncha</taxon>
        <taxon>Membracoidea</taxon>
        <taxon>Cicadellidae</taxon>
        <taxon>Cicadellinae</taxon>
        <taxon>Proconiini</taxon>
        <taxon>Cuerna</taxon>
    </lineage>
</organism>
<dbReference type="GO" id="GO:0044773">
    <property type="term" value="P:mitotic DNA damage checkpoint signaling"/>
    <property type="evidence" value="ECO:0007669"/>
    <property type="project" value="TreeGrafter"/>
</dbReference>
<evidence type="ECO:0000256" key="3">
    <source>
        <dbReference type="ARBA" id="ARBA00022741"/>
    </source>
</evidence>
<evidence type="ECO:0000256" key="6">
    <source>
        <dbReference type="PROSITE-ProRule" id="PRU10141"/>
    </source>
</evidence>
<proteinExistence type="inferred from homology"/>
<dbReference type="Pfam" id="PF00069">
    <property type="entry name" value="Pkinase"/>
    <property type="match status" value="1"/>
</dbReference>
<dbReference type="SUPFAM" id="SSF56112">
    <property type="entry name" value="Protein kinase-like (PK-like)"/>
    <property type="match status" value="1"/>
</dbReference>
<keyword evidence="2" id="KW-0808">Transferase</keyword>
<dbReference type="FunFam" id="1.10.510.10:FF:000571">
    <property type="entry name" value="Maternal embryonic leucine zipper kinase"/>
    <property type="match status" value="1"/>
</dbReference>
<accession>A0A1B6FE30</accession>
<dbReference type="PROSITE" id="PS50011">
    <property type="entry name" value="PROTEIN_KINASE_DOM"/>
    <property type="match status" value="1"/>
</dbReference>
<dbReference type="PIRSF" id="PIRSF000654">
    <property type="entry name" value="Integrin-linked_kinase"/>
    <property type="match status" value="1"/>
</dbReference>
<protein>
    <recommendedName>
        <fullName evidence="8">Protein kinase domain-containing protein</fullName>
    </recommendedName>
</protein>
<dbReference type="PANTHER" id="PTHR44167:SF24">
    <property type="entry name" value="SERINE_THREONINE-PROTEIN KINASE CHK2"/>
    <property type="match status" value="1"/>
</dbReference>
<evidence type="ECO:0000256" key="1">
    <source>
        <dbReference type="ARBA" id="ARBA00022527"/>
    </source>
</evidence>